<dbReference type="PROSITE" id="PS50158">
    <property type="entry name" value="ZF_CCHC"/>
    <property type="match status" value="1"/>
</dbReference>
<dbReference type="KEGG" id="jre:108992343"/>
<dbReference type="GO" id="GO:0008270">
    <property type="term" value="F:zinc ion binding"/>
    <property type="evidence" value="ECO:0007669"/>
    <property type="project" value="UniProtKB-KW"/>
</dbReference>
<gene>
    <name evidence="5 6" type="primary">LOC108992343</name>
</gene>
<dbReference type="PANTHER" id="PTHR34482">
    <property type="entry name" value="DNA DAMAGE-INDUCIBLE PROTEIN 1-LIKE"/>
    <property type="match status" value="1"/>
</dbReference>
<evidence type="ECO:0000256" key="2">
    <source>
        <dbReference type="SAM" id="MobiDB-lite"/>
    </source>
</evidence>
<dbReference type="Gene3D" id="4.10.60.10">
    <property type="entry name" value="Zinc finger, CCHC-type"/>
    <property type="match status" value="1"/>
</dbReference>
<dbReference type="InterPro" id="IPR036875">
    <property type="entry name" value="Znf_CCHC_sf"/>
</dbReference>
<dbReference type="Gramene" id="Jr15_05810_p1">
    <property type="protein sequence ID" value="cds.Jr15_05810_p1"/>
    <property type="gene ID" value="Jr15_05810"/>
</dbReference>
<keyword evidence="1" id="KW-0863">Zinc-finger</keyword>
<dbReference type="AlphaFoldDB" id="A0A2I4ESQ3"/>
<evidence type="ECO:0000259" key="3">
    <source>
        <dbReference type="PROSITE" id="PS50158"/>
    </source>
</evidence>
<dbReference type="SMART" id="SM00343">
    <property type="entry name" value="ZnF_C2HC"/>
    <property type="match status" value="1"/>
</dbReference>
<feature type="region of interest" description="Disordered" evidence="2">
    <location>
        <begin position="228"/>
        <end position="250"/>
    </location>
</feature>
<dbReference type="GeneID" id="108992343"/>
<dbReference type="InterPro" id="IPR001878">
    <property type="entry name" value="Znf_CCHC"/>
</dbReference>
<name>A0A2I4ESQ3_JUGRE</name>
<evidence type="ECO:0000313" key="4">
    <source>
        <dbReference type="Proteomes" id="UP000235220"/>
    </source>
</evidence>
<dbReference type="Pfam" id="PF03732">
    <property type="entry name" value="Retrotrans_gag"/>
    <property type="match status" value="1"/>
</dbReference>
<organism evidence="4 5">
    <name type="scientific">Juglans regia</name>
    <name type="common">English walnut</name>
    <dbReference type="NCBI Taxonomy" id="51240"/>
    <lineage>
        <taxon>Eukaryota</taxon>
        <taxon>Viridiplantae</taxon>
        <taxon>Streptophyta</taxon>
        <taxon>Embryophyta</taxon>
        <taxon>Tracheophyta</taxon>
        <taxon>Spermatophyta</taxon>
        <taxon>Magnoliopsida</taxon>
        <taxon>eudicotyledons</taxon>
        <taxon>Gunneridae</taxon>
        <taxon>Pentapetalae</taxon>
        <taxon>rosids</taxon>
        <taxon>fabids</taxon>
        <taxon>Fagales</taxon>
        <taxon>Juglandaceae</taxon>
        <taxon>Juglans</taxon>
    </lineage>
</organism>
<feature type="region of interest" description="Disordered" evidence="2">
    <location>
        <begin position="340"/>
        <end position="368"/>
    </location>
</feature>
<keyword evidence="1" id="KW-0479">Metal-binding</keyword>
<dbReference type="Proteomes" id="UP000235220">
    <property type="component" value="Chromosome 15"/>
</dbReference>
<dbReference type="PANTHER" id="PTHR34482:SF36">
    <property type="entry name" value="RETROTRANSPOSON GAG DOMAIN-CONTAINING PROTEIN"/>
    <property type="match status" value="1"/>
</dbReference>
<sequence>MVRPKRPTNELEDELSRGDGNYAMARALNQMTDFLQQNFCPLQGEQNRVVQVGCTYEHFLVHKTPAFTGEEDSLQAERWIGDLERTFEVCGCTEAQKVLYGSYLLHGEAANWWKTKRELLEMELGSFAAVSWQRFKKEFDDRFFVVFVRRQKAREFNNLVQGDMTVEQYARKFIELGRFAIHLIATEELRAERFQEGLRPQIRRQVACLQIQNFQRLVEVASIAEQERGTVAGSPSSKKRLNVDGEGSSSGLPQKFVQRTWARSQAASGVRIGGRAPVCGRCNRALEGQCRQGWNQCFECGQSGHFARECPNRTQGNQGGHRGGRTNQRQVVQAQVYALTPSSAGDEVPETQDAGIMADFDVDDDDEP</sequence>
<evidence type="ECO:0000256" key="1">
    <source>
        <dbReference type="PROSITE-ProRule" id="PRU00047"/>
    </source>
</evidence>
<evidence type="ECO:0000313" key="5">
    <source>
        <dbReference type="RefSeq" id="XP_018822420.1"/>
    </source>
</evidence>
<dbReference type="OrthoDB" id="2272416at2759"/>
<proteinExistence type="predicted"/>
<keyword evidence="1" id="KW-0862">Zinc</keyword>
<dbReference type="GO" id="GO:0003676">
    <property type="term" value="F:nucleic acid binding"/>
    <property type="evidence" value="ECO:0007669"/>
    <property type="project" value="InterPro"/>
</dbReference>
<accession>A0A2I4ESQ3</accession>
<evidence type="ECO:0000313" key="6">
    <source>
        <dbReference type="RefSeq" id="XP_035541974.1"/>
    </source>
</evidence>
<dbReference type="RefSeq" id="XP_018822420.1">
    <property type="nucleotide sequence ID" value="XM_018966875.2"/>
</dbReference>
<dbReference type="SUPFAM" id="SSF57756">
    <property type="entry name" value="Retrovirus zinc finger-like domains"/>
    <property type="match status" value="1"/>
</dbReference>
<protein>
    <submittedName>
        <fullName evidence="5 6">Uncharacterized protein LOC108992343</fullName>
    </submittedName>
</protein>
<dbReference type="InterPro" id="IPR005162">
    <property type="entry name" value="Retrotrans_gag_dom"/>
</dbReference>
<keyword evidence="4" id="KW-1185">Reference proteome</keyword>
<dbReference type="RefSeq" id="XP_035541974.1">
    <property type="nucleotide sequence ID" value="XM_035686081.1"/>
</dbReference>
<dbReference type="Pfam" id="PF00098">
    <property type="entry name" value="zf-CCHC"/>
    <property type="match status" value="1"/>
</dbReference>
<reference evidence="5 6" key="1">
    <citation type="submission" date="2025-04" db="UniProtKB">
        <authorList>
            <consortium name="RefSeq"/>
        </authorList>
    </citation>
    <scope>IDENTIFICATION</scope>
    <source>
        <tissue evidence="5 6">Leaves</tissue>
    </source>
</reference>
<feature type="domain" description="CCHC-type" evidence="3">
    <location>
        <begin position="297"/>
        <end position="312"/>
    </location>
</feature>